<sequence>MRLVDKRLKLRYGDLYGVVVDYQPDEFTKVKICLPLEKSMDNTA</sequence>
<dbReference type="GO" id="GO:0016301">
    <property type="term" value="F:kinase activity"/>
    <property type="evidence" value="ECO:0007669"/>
    <property type="project" value="UniProtKB-KW"/>
</dbReference>
<gene>
    <name evidence="1" type="ORF">M997_0628</name>
</gene>
<keyword evidence="1" id="KW-0808">Transferase</keyword>
<organism evidence="1 2">
    <name type="scientific">Proteus hauseri ATCC 700826</name>
    <dbReference type="NCBI Taxonomy" id="1354271"/>
    <lineage>
        <taxon>Bacteria</taxon>
        <taxon>Pseudomonadati</taxon>
        <taxon>Pseudomonadota</taxon>
        <taxon>Gammaproteobacteria</taxon>
        <taxon>Enterobacterales</taxon>
        <taxon>Morganellaceae</taxon>
        <taxon>Proteus</taxon>
    </lineage>
</organism>
<reference evidence="1 2" key="1">
    <citation type="submission" date="2016-04" db="EMBL/GenBank/DDBJ databases">
        <title>ATOL: Assembling a taxonomically balanced genome-scale reconstruction of the evolutionary history of the Enterobacteriaceae.</title>
        <authorList>
            <person name="Plunkett G.III."/>
            <person name="Neeno-Eckwall E.C."/>
            <person name="Glasner J.D."/>
            <person name="Perna N.T."/>
        </authorList>
    </citation>
    <scope>NUCLEOTIDE SEQUENCE [LARGE SCALE GENOMIC DNA]</scope>
    <source>
        <strain evidence="1 2">ATCC 700826</strain>
    </source>
</reference>
<keyword evidence="2" id="KW-1185">Reference proteome</keyword>
<protein>
    <submittedName>
        <fullName evidence="1">Autolysis histidine kinase</fullName>
    </submittedName>
</protein>
<keyword evidence="1" id="KW-0418">Kinase</keyword>
<name>A0AAJ3HUI5_PROHU</name>
<proteinExistence type="predicted"/>
<dbReference type="Proteomes" id="UP000078250">
    <property type="component" value="Unassembled WGS sequence"/>
</dbReference>
<dbReference type="EMBL" id="LXEV01000011">
    <property type="protein sequence ID" value="OAT49413.1"/>
    <property type="molecule type" value="Genomic_DNA"/>
</dbReference>
<accession>A0AAJ3HUI5</accession>
<dbReference type="AlphaFoldDB" id="A0AAJ3HUI5"/>
<comment type="caution">
    <text evidence="1">The sequence shown here is derived from an EMBL/GenBank/DDBJ whole genome shotgun (WGS) entry which is preliminary data.</text>
</comment>
<evidence type="ECO:0000313" key="2">
    <source>
        <dbReference type="Proteomes" id="UP000078250"/>
    </source>
</evidence>
<evidence type="ECO:0000313" key="1">
    <source>
        <dbReference type="EMBL" id="OAT49413.1"/>
    </source>
</evidence>